<dbReference type="EC" id="5.1.3.15" evidence="4"/>
<dbReference type="PIRSF" id="PIRSF016020">
    <property type="entry name" value="PHexose_mutarotase"/>
    <property type="match status" value="1"/>
</dbReference>
<proteinExistence type="inferred from homology"/>
<dbReference type="InterPro" id="IPR014718">
    <property type="entry name" value="GH-type_carb-bd"/>
</dbReference>
<accession>A0ABN1LAA9</accession>
<dbReference type="CDD" id="cd09020">
    <property type="entry name" value="D-hex-6-P-epi_like"/>
    <property type="match status" value="1"/>
</dbReference>
<gene>
    <name evidence="5" type="ORF">GCM10009111_29260</name>
</gene>
<dbReference type="InterPro" id="IPR008183">
    <property type="entry name" value="Aldose_1/G6P_1-epimerase"/>
</dbReference>
<sequence>MGIKYKLRAMKQVLLKNEHASVSVEPLNSEFEKITISHRHCEAEISLYGGQVLRFKPTGQQALLWLSDSATYQKEKAIRGGIPLCWPWFGANDKQVEPAGNHGFARQSQWTIDKVSADEQATTIILVLEGEQYHSLWPHAFKVVQTLVFGQSLKQSLAMSNLSTDDAQYSGALHTYFKVSHPSNVVIDTLTGVNFDDKLTGLANTQINRVSCVGPIDREYHSADVMTLVDSDYEHIITITSSGCQQWVLWNPGSELAATMADIHDQGEHEYVCLEAANTHWQTITAGTTVTMSQEIAVQRN</sequence>
<name>A0ABN1LAA9_9GAMM</name>
<keyword evidence="3 4" id="KW-0413">Isomerase</keyword>
<comment type="caution">
    <text evidence="5">The sequence shown here is derived from an EMBL/GenBank/DDBJ whole genome shotgun (WGS) entry which is preliminary data.</text>
</comment>
<comment type="similarity">
    <text evidence="2 4">Belongs to the glucose-6-phosphate 1-epimerase family.</text>
</comment>
<dbReference type="Proteomes" id="UP001500021">
    <property type="component" value="Unassembled WGS sequence"/>
</dbReference>
<dbReference type="InterPro" id="IPR011013">
    <property type="entry name" value="Gal_mutarotase_sf_dom"/>
</dbReference>
<evidence type="ECO:0000313" key="6">
    <source>
        <dbReference type="Proteomes" id="UP001500021"/>
    </source>
</evidence>
<protein>
    <recommendedName>
        <fullName evidence="4">Putative glucose-6-phosphate 1-epimerase</fullName>
        <ecNumber evidence="4">5.1.3.15</ecNumber>
    </recommendedName>
</protein>
<evidence type="ECO:0000256" key="2">
    <source>
        <dbReference type="ARBA" id="ARBA00005866"/>
    </source>
</evidence>
<evidence type="ECO:0000313" key="5">
    <source>
        <dbReference type="EMBL" id="GAA0821782.1"/>
    </source>
</evidence>
<reference evidence="5 6" key="1">
    <citation type="journal article" date="2019" name="Int. J. Syst. Evol. Microbiol.">
        <title>The Global Catalogue of Microorganisms (GCM) 10K type strain sequencing project: providing services to taxonomists for standard genome sequencing and annotation.</title>
        <authorList>
            <consortium name="The Broad Institute Genomics Platform"/>
            <consortium name="The Broad Institute Genome Sequencing Center for Infectious Disease"/>
            <person name="Wu L."/>
            <person name="Ma J."/>
        </authorList>
    </citation>
    <scope>NUCLEOTIDE SEQUENCE [LARGE SCALE GENOMIC DNA]</scope>
    <source>
        <strain evidence="5 6">JCM 15608</strain>
    </source>
</reference>
<dbReference type="Pfam" id="PF01263">
    <property type="entry name" value="Aldose_epim"/>
    <property type="match status" value="1"/>
</dbReference>
<evidence type="ECO:0000256" key="1">
    <source>
        <dbReference type="ARBA" id="ARBA00001096"/>
    </source>
</evidence>
<dbReference type="PANTHER" id="PTHR11122:SF13">
    <property type="entry name" value="GLUCOSE-6-PHOSPHATE 1-EPIMERASE"/>
    <property type="match status" value="1"/>
</dbReference>
<dbReference type="Gene3D" id="2.70.98.10">
    <property type="match status" value="1"/>
</dbReference>
<dbReference type="EMBL" id="BAAAFA010000010">
    <property type="protein sequence ID" value="GAA0821782.1"/>
    <property type="molecule type" value="Genomic_DNA"/>
</dbReference>
<dbReference type="PANTHER" id="PTHR11122">
    <property type="entry name" value="APOSPORY-ASSOCIATED PROTEIN C-RELATED"/>
    <property type="match status" value="1"/>
</dbReference>
<evidence type="ECO:0000256" key="3">
    <source>
        <dbReference type="ARBA" id="ARBA00023235"/>
    </source>
</evidence>
<keyword evidence="6" id="KW-1185">Reference proteome</keyword>
<dbReference type="InterPro" id="IPR025532">
    <property type="entry name" value="G6P_1-epimerase"/>
</dbReference>
<organism evidence="5 6">
    <name type="scientific">Colwellia asteriadis</name>
    <dbReference type="NCBI Taxonomy" id="517723"/>
    <lineage>
        <taxon>Bacteria</taxon>
        <taxon>Pseudomonadati</taxon>
        <taxon>Pseudomonadota</taxon>
        <taxon>Gammaproteobacteria</taxon>
        <taxon>Alteromonadales</taxon>
        <taxon>Colwelliaceae</taxon>
        <taxon>Colwellia</taxon>
    </lineage>
</organism>
<dbReference type="SUPFAM" id="SSF74650">
    <property type="entry name" value="Galactose mutarotase-like"/>
    <property type="match status" value="1"/>
</dbReference>
<comment type="catalytic activity">
    <reaction evidence="1">
        <text>alpha-D-glucose 6-phosphate = beta-D-glucose 6-phosphate</text>
        <dbReference type="Rhea" id="RHEA:16249"/>
        <dbReference type="ChEBI" id="CHEBI:58225"/>
        <dbReference type="ChEBI" id="CHEBI:58247"/>
        <dbReference type="EC" id="5.1.3.15"/>
    </reaction>
</comment>
<evidence type="ECO:0000256" key="4">
    <source>
        <dbReference type="PIRNR" id="PIRNR016020"/>
    </source>
</evidence>